<comment type="caution">
    <text evidence="2">The sequence shown here is derived from an EMBL/GenBank/DDBJ whole genome shotgun (WGS) entry which is preliminary data.</text>
</comment>
<dbReference type="EMBL" id="LCMI01000006">
    <property type="protein sequence ID" value="KKU33074.1"/>
    <property type="molecule type" value="Genomic_DNA"/>
</dbReference>
<feature type="compositionally biased region" description="Basic and acidic residues" evidence="1">
    <location>
        <begin position="82"/>
        <end position="102"/>
    </location>
</feature>
<accession>A0A0G1PJS8</accession>
<organism evidence="2 3">
    <name type="scientific">Candidatus Collierbacteria bacterium GW2011_GWA2_46_26</name>
    <dbReference type="NCBI Taxonomy" id="1618381"/>
    <lineage>
        <taxon>Bacteria</taxon>
        <taxon>Candidatus Collieribacteriota</taxon>
    </lineage>
</organism>
<evidence type="ECO:0000256" key="1">
    <source>
        <dbReference type="SAM" id="MobiDB-lite"/>
    </source>
</evidence>
<protein>
    <submittedName>
        <fullName evidence="2">Uncharacterized protein</fullName>
    </submittedName>
</protein>
<proteinExistence type="predicted"/>
<evidence type="ECO:0000313" key="3">
    <source>
        <dbReference type="Proteomes" id="UP000034794"/>
    </source>
</evidence>
<dbReference type="Proteomes" id="UP000034794">
    <property type="component" value="Unassembled WGS sequence"/>
</dbReference>
<dbReference type="AlphaFoldDB" id="A0A0G1PJS8"/>
<evidence type="ECO:0000313" key="2">
    <source>
        <dbReference type="EMBL" id="KKU33074.1"/>
    </source>
</evidence>
<sequence length="102" mass="10774">MLADIVDTAAGDKHRRITLTVGQESDEAVVAELDDHSSACSAPGVELARLDQPVQNTVDPAWAAEVCFVGVEARALSLSRNPRGETPEKDTGEQADDGDKAD</sequence>
<gene>
    <name evidence="2" type="ORF">UX47_C0006G0045</name>
</gene>
<reference evidence="2 3" key="1">
    <citation type="journal article" date="2015" name="Nature">
        <title>rRNA introns, odd ribosomes, and small enigmatic genomes across a large radiation of phyla.</title>
        <authorList>
            <person name="Brown C.T."/>
            <person name="Hug L.A."/>
            <person name="Thomas B.C."/>
            <person name="Sharon I."/>
            <person name="Castelle C.J."/>
            <person name="Singh A."/>
            <person name="Wilkins M.J."/>
            <person name="Williams K.H."/>
            <person name="Banfield J.F."/>
        </authorList>
    </citation>
    <scope>NUCLEOTIDE SEQUENCE [LARGE SCALE GENOMIC DNA]</scope>
</reference>
<name>A0A0G1PJS8_9BACT</name>
<feature type="region of interest" description="Disordered" evidence="1">
    <location>
        <begin position="77"/>
        <end position="102"/>
    </location>
</feature>